<organism evidence="1 2">
    <name type="scientific">Periplaneta americana</name>
    <name type="common">American cockroach</name>
    <name type="synonym">Blatta americana</name>
    <dbReference type="NCBI Taxonomy" id="6978"/>
    <lineage>
        <taxon>Eukaryota</taxon>
        <taxon>Metazoa</taxon>
        <taxon>Ecdysozoa</taxon>
        <taxon>Arthropoda</taxon>
        <taxon>Hexapoda</taxon>
        <taxon>Insecta</taxon>
        <taxon>Pterygota</taxon>
        <taxon>Neoptera</taxon>
        <taxon>Polyneoptera</taxon>
        <taxon>Dictyoptera</taxon>
        <taxon>Blattodea</taxon>
        <taxon>Blattoidea</taxon>
        <taxon>Blattidae</taxon>
        <taxon>Blattinae</taxon>
        <taxon>Periplaneta</taxon>
    </lineage>
</organism>
<dbReference type="Proteomes" id="UP001148838">
    <property type="component" value="Unassembled WGS sequence"/>
</dbReference>
<comment type="caution">
    <text evidence="1">The sequence shown here is derived from an EMBL/GenBank/DDBJ whole genome shotgun (WGS) entry which is preliminary data.</text>
</comment>
<proteinExistence type="predicted"/>
<keyword evidence="2" id="KW-1185">Reference proteome</keyword>
<evidence type="ECO:0000313" key="2">
    <source>
        <dbReference type="Proteomes" id="UP001148838"/>
    </source>
</evidence>
<reference evidence="1 2" key="1">
    <citation type="journal article" date="2022" name="Allergy">
        <title>Genome assembly and annotation of Periplaneta americana reveal a comprehensive cockroach allergen profile.</title>
        <authorList>
            <person name="Wang L."/>
            <person name="Xiong Q."/>
            <person name="Saelim N."/>
            <person name="Wang L."/>
            <person name="Nong W."/>
            <person name="Wan A.T."/>
            <person name="Shi M."/>
            <person name="Liu X."/>
            <person name="Cao Q."/>
            <person name="Hui J.H.L."/>
            <person name="Sookrung N."/>
            <person name="Leung T.F."/>
            <person name="Tungtrongchitr A."/>
            <person name="Tsui S.K.W."/>
        </authorList>
    </citation>
    <scope>NUCLEOTIDE SEQUENCE [LARGE SCALE GENOMIC DNA]</scope>
    <source>
        <strain evidence="1">PWHHKU_190912</strain>
    </source>
</reference>
<accession>A0ABQ8TBC3</accession>
<name>A0ABQ8TBC3_PERAM</name>
<dbReference type="EMBL" id="JAJSOF020000013">
    <property type="protein sequence ID" value="KAJ4442980.1"/>
    <property type="molecule type" value="Genomic_DNA"/>
</dbReference>
<protein>
    <submittedName>
        <fullName evidence="1">Uncharacterized protein</fullName>
    </submittedName>
</protein>
<gene>
    <name evidence="1" type="ORF">ANN_04628</name>
</gene>
<sequence>MNLRSKSHFIYDLHADMFKMSFRNSNYYRQLYSYQRAFNWIETIGLDQPSAEMSSRCLLLNDDAGAGKEWTHPPPNQPFAASWSKASSLESRYGIHVGSSPHGEHISHEILANLWNQCESSIVMNLGSLRYYRKIIHPRLFQLSNFEVATAEKSISQRQKTVQSAVRSQVWKHRLGVFSCYEDGCPRSSERLTNLLINCCCQVARKSSLAAQLDAPGLQNG</sequence>
<evidence type="ECO:0000313" key="1">
    <source>
        <dbReference type="EMBL" id="KAJ4442980.1"/>
    </source>
</evidence>